<evidence type="ECO:0000313" key="3">
    <source>
        <dbReference type="Proteomes" id="UP001054252"/>
    </source>
</evidence>
<name>A0AAV5MG45_9ROSI</name>
<evidence type="ECO:0000256" key="1">
    <source>
        <dbReference type="SAM" id="Phobius"/>
    </source>
</evidence>
<keyword evidence="3" id="KW-1185">Reference proteome</keyword>
<keyword evidence="1" id="KW-0812">Transmembrane</keyword>
<comment type="caution">
    <text evidence="2">The sequence shown here is derived from an EMBL/GenBank/DDBJ whole genome shotgun (WGS) entry which is preliminary data.</text>
</comment>
<keyword evidence="1" id="KW-1133">Transmembrane helix</keyword>
<keyword evidence="1" id="KW-0472">Membrane</keyword>
<protein>
    <submittedName>
        <fullName evidence="2">Uncharacterized protein</fullName>
    </submittedName>
</protein>
<gene>
    <name evidence="2" type="ORF">SLEP1_g55703</name>
</gene>
<accession>A0AAV5MG45</accession>
<evidence type="ECO:0000313" key="2">
    <source>
        <dbReference type="EMBL" id="GKV48921.1"/>
    </source>
</evidence>
<proteinExistence type="predicted"/>
<feature type="transmembrane region" description="Helical" evidence="1">
    <location>
        <begin position="6"/>
        <end position="25"/>
    </location>
</feature>
<dbReference type="AlphaFoldDB" id="A0AAV5MG45"/>
<sequence>MKVDGVMLRGSITIPLLYISFHVVLREVFMNSHMNCMGLGL</sequence>
<reference evidence="2 3" key="1">
    <citation type="journal article" date="2021" name="Commun. Biol.">
        <title>The genome of Shorea leprosula (Dipterocarpaceae) highlights the ecological relevance of drought in aseasonal tropical rainforests.</title>
        <authorList>
            <person name="Ng K.K.S."/>
            <person name="Kobayashi M.J."/>
            <person name="Fawcett J.A."/>
            <person name="Hatakeyama M."/>
            <person name="Paape T."/>
            <person name="Ng C.H."/>
            <person name="Ang C.C."/>
            <person name="Tnah L.H."/>
            <person name="Lee C.T."/>
            <person name="Nishiyama T."/>
            <person name="Sese J."/>
            <person name="O'Brien M.J."/>
            <person name="Copetti D."/>
            <person name="Mohd Noor M.I."/>
            <person name="Ong R.C."/>
            <person name="Putra M."/>
            <person name="Sireger I.Z."/>
            <person name="Indrioko S."/>
            <person name="Kosugi Y."/>
            <person name="Izuno A."/>
            <person name="Isagi Y."/>
            <person name="Lee S.L."/>
            <person name="Shimizu K.K."/>
        </authorList>
    </citation>
    <scope>NUCLEOTIDE SEQUENCE [LARGE SCALE GENOMIC DNA]</scope>
    <source>
        <strain evidence="2">214</strain>
    </source>
</reference>
<organism evidence="2 3">
    <name type="scientific">Rubroshorea leprosula</name>
    <dbReference type="NCBI Taxonomy" id="152421"/>
    <lineage>
        <taxon>Eukaryota</taxon>
        <taxon>Viridiplantae</taxon>
        <taxon>Streptophyta</taxon>
        <taxon>Embryophyta</taxon>
        <taxon>Tracheophyta</taxon>
        <taxon>Spermatophyta</taxon>
        <taxon>Magnoliopsida</taxon>
        <taxon>eudicotyledons</taxon>
        <taxon>Gunneridae</taxon>
        <taxon>Pentapetalae</taxon>
        <taxon>rosids</taxon>
        <taxon>malvids</taxon>
        <taxon>Malvales</taxon>
        <taxon>Dipterocarpaceae</taxon>
        <taxon>Rubroshorea</taxon>
    </lineage>
</organism>
<dbReference type="Proteomes" id="UP001054252">
    <property type="component" value="Unassembled WGS sequence"/>
</dbReference>
<dbReference type="EMBL" id="BPVZ01000275">
    <property type="protein sequence ID" value="GKV48921.1"/>
    <property type="molecule type" value="Genomic_DNA"/>
</dbReference>